<name>A0A1G2BIJ3_9BACT</name>
<dbReference type="GO" id="GO:0006412">
    <property type="term" value="P:translation"/>
    <property type="evidence" value="ECO:0007669"/>
    <property type="project" value="UniProtKB-UniRule"/>
</dbReference>
<dbReference type="InterPro" id="IPR044957">
    <property type="entry name" value="Ribosomal_bL32_bact"/>
</dbReference>
<gene>
    <name evidence="5" type="primary">rpmF</name>
    <name evidence="6" type="ORF">A2927_00635</name>
</gene>
<evidence type="ECO:0000256" key="5">
    <source>
        <dbReference type="HAMAP-Rule" id="MF_00340"/>
    </source>
</evidence>
<reference evidence="6 7" key="1">
    <citation type="journal article" date="2016" name="Nat. Commun.">
        <title>Thousands of microbial genomes shed light on interconnected biogeochemical processes in an aquifer system.</title>
        <authorList>
            <person name="Anantharaman K."/>
            <person name="Brown C.T."/>
            <person name="Hug L.A."/>
            <person name="Sharon I."/>
            <person name="Castelle C.J."/>
            <person name="Probst A.J."/>
            <person name="Thomas B.C."/>
            <person name="Singh A."/>
            <person name="Wilkins M.J."/>
            <person name="Karaoz U."/>
            <person name="Brodie E.L."/>
            <person name="Williams K.H."/>
            <person name="Hubbard S.S."/>
            <person name="Banfield J.F."/>
        </authorList>
    </citation>
    <scope>NUCLEOTIDE SEQUENCE [LARGE SCALE GENOMIC DNA]</scope>
</reference>
<evidence type="ECO:0000313" key="6">
    <source>
        <dbReference type="EMBL" id="OGY89018.1"/>
    </source>
</evidence>
<keyword evidence="3 5" id="KW-0687">Ribonucleoprotein</keyword>
<dbReference type="Proteomes" id="UP000178849">
    <property type="component" value="Unassembled WGS sequence"/>
</dbReference>
<keyword evidence="2 5" id="KW-0689">Ribosomal protein</keyword>
<dbReference type="PANTHER" id="PTHR35534:SF1">
    <property type="entry name" value="LARGE RIBOSOMAL SUBUNIT PROTEIN BL32"/>
    <property type="match status" value="1"/>
</dbReference>
<comment type="caution">
    <text evidence="6">The sequence shown here is derived from an EMBL/GenBank/DDBJ whole genome shotgun (WGS) entry which is preliminary data.</text>
</comment>
<dbReference type="Pfam" id="PF01783">
    <property type="entry name" value="Ribosomal_L32p"/>
    <property type="match status" value="1"/>
</dbReference>
<sequence>MGLPSHRNTSSSKRRRAAHFALKTGPVNRCPKCQDPIRPHHACSSCGYYKGREVVKIKSKTEKKKK</sequence>
<dbReference type="GO" id="GO:0015934">
    <property type="term" value="C:large ribosomal subunit"/>
    <property type="evidence" value="ECO:0007669"/>
    <property type="project" value="InterPro"/>
</dbReference>
<evidence type="ECO:0000256" key="4">
    <source>
        <dbReference type="ARBA" id="ARBA00035178"/>
    </source>
</evidence>
<proteinExistence type="inferred from homology"/>
<dbReference type="AlphaFoldDB" id="A0A1G2BIJ3"/>
<dbReference type="SUPFAM" id="SSF57829">
    <property type="entry name" value="Zn-binding ribosomal proteins"/>
    <property type="match status" value="1"/>
</dbReference>
<evidence type="ECO:0000256" key="1">
    <source>
        <dbReference type="ARBA" id="ARBA00008560"/>
    </source>
</evidence>
<evidence type="ECO:0000256" key="3">
    <source>
        <dbReference type="ARBA" id="ARBA00023274"/>
    </source>
</evidence>
<dbReference type="STRING" id="1798550.A2927_00635"/>
<dbReference type="HAMAP" id="MF_00340">
    <property type="entry name" value="Ribosomal_bL32"/>
    <property type="match status" value="1"/>
</dbReference>
<dbReference type="InterPro" id="IPR002677">
    <property type="entry name" value="Ribosomal_bL32"/>
</dbReference>
<accession>A0A1G2BIJ3</accession>
<dbReference type="GO" id="GO:0003735">
    <property type="term" value="F:structural constituent of ribosome"/>
    <property type="evidence" value="ECO:0007669"/>
    <property type="project" value="InterPro"/>
</dbReference>
<protein>
    <recommendedName>
        <fullName evidence="4 5">Large ribosomal subunit protein bL32</fullName>
    </recommendedName>
</protein>
<comment type="similarity">
    <text evidence="1 5">Belongs to the bacterial ribosomal protein bL32 family.</text>
</comment>
<dbReference type="NCBIfam" id="TIGR01031">
    <property type="entry name" value="rpmF_bact"/>
    <property type="match status" value="1"/>
</dbReference>
<evidence type="ECO:0000313" key="7">
    <source>
        <dbReference type="Proteomes" id="UP000178849"/>
    </source>
</evidence>
<dbReference type="EMBL" id="MHKL01000030">
    <property type="protein sequence ID" value="OGY89018.1"/>
    <property type="molecule type" value="Genomic_DNA"/>
</dbReference>
<organism evidence="6 7">
    <name type="scientific">Candidatus Komeilibacteria bacterium RIFCSPLOWO2_01_FULL_45_10</name>
    <dbReference type="NCBI Taxonomy" id="1798550"/>
    <lineage>
        <taxon>Bacteria</taxon>
        <taxon>Candidatus Komeiliibacteriota</taxon>
    </lineage>
</organism>
<dbReference type="InterPro" id="IPR011332">
    <property type="entry name" value="Ribosomal_zn-bd"/>
</dbReference>
<evidence type="ECO:0000256" key="2">
    <source>
        <dbReference type="ARBA" id="ARBA00022980"/>
    </source>
</evidence>
<dbReference type="PANTHER" id="PTHR35534">
    <property type="entry name" value="50S RIBOSOMAL PROTEIN L32"/>
    <property type="match status" value="1"/>
</dbReference>